<feature type="chain" id="PRO_5012104498" evidence="1">
    <location>
        <begin position="25"/>
        <end position="170"/>
    </location>
</feature>
<reference evidence="2 3" key="1">
    <citation type="submission" date="2017-07" db="EMBL/GenBank/DDBJ databases">
        <title>Paenibacillus herberti R33 genome sequencing and assembly.</title>
        <authorList>
            <person name="Su W."/>
        </authorList>
    </citation>
    <scope>NUCLEOTIDE SEQUENCE [LARGE SCALE GENOMIC DNA]</scope>
    <source>
        <strain evidence="2 3">R33</strain>
    </source>
</reference>
<dbReference type="AlphaFoldDB" id="A0A229P2X4"/>
<organism evidence="2 3">
    <name type="scientific">Paenibacillus herberti</name>
    <dbReference type="NCBI Taxonomy" id="1619309"/>
    <lineage>
        <taxon>Bacteria</taxon>
        <taxon>Bacillati</taxon>
        <taxon>Bacillota</taxon>
        <taxon>Bacilli</taxon>
        <taxon>Bacillales</taxon>
        <taxon>Paenibacillaceae</taxon>
        <taxon>Paenibacillus</taxon>
    </lineage>
</organism>
<dbReference type="Proteomes" id="UP000215145">
    <property type="component" value="Unassembled WGS sequence"/>
</dbReference>
<comment type="caution">
    <text evidence="2">The sequence shown here is derived from an EMBL/GenBank/DDBJ whole genome shotgun (WGS) entry which is preliminary data.</text>
</comment>
<evidence type="ECO:0000313" key="3">
    <source>
        <dbReference type="Proteomes" id="UP000215145"/>
    </source>
</evidence>
<keyword evidence="3" id="KW-1185">Reference proteome</keyword>
<sequence>MKKSLLSIIATASILFYFISTANAVGGDYQPFQKTVDTQTDYINGLSYKDGKWYISADQINWYEGKEADAEFLKNEPDSGLDSAPDGYYIVNNDPSVKMYEVSPDAVVLMQIYDKTGDPAEITTEWNEPMAVDQFAKLFPKNEVLDLSDFPYHLTVKDGVVTKIVQQFIP</sequence>
<accession>A0A229P2X4</accession>
<feature type="signal peptide" evidence="1">
    <location>
        <begin position="1"/>
        <end position="24"/>
    </location>
</feature>
<evidence type="ECO:0000313" key="2">
    <source>
        <dbReference type="EMBL" id="OXM16411.1"/>
    </source>
</evidence>
<name>A0A229P2X4_9BACL</name>
<dbReference type="OrthoDB" id="2678247at2"/>
<gene>
    <name evidence="2" type="ORF">CGZ75_06980</name>
</gene>
<proteinExistence type="predicted"/>
<dbReference type="EMBL" id="NMUQ01000001">
    <property type="protein sequence ID" value="OXM16411.1"/>
    <property type="molecule type" value="Genomic_DNA"/>
</dbReference>
<dbReference type="RefSeq" id="WP_089523496.1">
    <property type="nucleotide sequence ID" value="NZ_NMUQ01000001.1"/>
</dbReference>
<evidence type="ECO:0000256" key="1">
    <source>
        <dbReference type="SAM" id="SignalP"/>
    </source>
</evidence>
<protein>
    <submittedName>
        <fullName evidence="2">Uncharacterized protein</fullName>
    </submittedName>
</protein>
<keyword evidence="1" id="KW-0732">Signal</keyword>